<dbReference type="GO" id="GO:0045892">
    <property type="term" value="P:negative regulation of DNA-templated transcription"/>
    <property type="evidence" value="ECO:0007669"/>
    <property type="project" value="TreeGrafter"/>
</dbReference>
<evidence type="ECO:0000256" key="1">
    <source>
        <dbReference type="ARBA" id="ARBA00022491"/>
    </source>
</evidence>
<evidence type="ECO:0000259" key="5">
    <source>
        <dbReference type="Pfam" id="PF01628"/>
    </source>
</evidence>
<dbReference type="EMBL" id="MFPV01000036">
    <property type="protein sequence ID" value="OGH61746.1"/>
    <property type="molecule type" value="Genomic_DNA"/>
</dbReference>
<dbReference type="InterPro" id="IPR036388">
    <property type="entry name" value="WH-like_DNA-bd_sf"/>
</dbReference>
<keyword evidence="1" id="KW-0678">Repressor</keyword>
<dbReference type="InterPro" id="IPR029016">
    <property type="entry name" value="GAF-like_dom_sf"/>
</dbReference>
<protein>
    <recommendedName>
        <fullName evidence="5">Heat-inducible transcription repressor HrcA C-terminal domain-containing protein</fullName>
    </recommendedName>
</protein>
<organism evidence="6 7">
    <name type="scientific">Candidatus Magasanikbacteria bacterium RIFCSPHIGHO2_01_FULL_50_8</name>
    <dbReference type="NCBI Taxonomy" id="1798674"/>
    <lineage>
        <taxon>Bacteria</taxon>
        <taxon>Candidatus Magasanikiibacteriota</taxon>
    </lineage>
</organism>
<dbReference type="GO" id="GO:0003677">
    <property type="term" value="F:DNA binding"/>
    <property type="evidence" value="ECO:0007669"/>
    <property type="project" value="InterPro"/>
</dbReference>
<feature type="non-terminal residue" evidence="6">
    <location>
        <position position="1"/>
    </location>
</feature>
<evidence type="ECO:0000256" key="2">
    <source>
        <dbReference type="ARBA" id="ARBA00023015"/>
    </source>
</evidence>
<name>A0A1F6LQV6_9BACT</name>
<evidence type="ECO:0000256" key="3">
    <source>
        <dbReference type="ARBA" id="ARBA00023016"/>
    </source>
</evidence>
<dbReference type="Gene3D" id="3.30.450.40">
    <property type="match status" value="1"/>
</dbReference>
<dbReference type="InterPro" id="IPR036390">
    <property type="entry name" value="WH_DNA-bd_sf"/>
</dbReference>
<dbReference type="AlphaFoldDB" id="A0A1F6LQV6"/>
<dbReference type="InterPro" id="IPR021153">
    <property type="entry name" value="HrcA_C"/>
</dbReference>
<gene>
    <name evidence="6" type="ORF">A2848_03490</name>
</gene>
<dbReference type="Proteomes" id="UP000176329">
    <property type="component" value="Unassembled WGS sequence"/>
</dbReference>
<keyword evidence="4" id="KW-0804">Transcription</keyword>
<dbReference type="InterPro" id="IPR002571">
    <property type="entry name" value="HrcA"/>
</dbReference>
<evidence type="ECO:0000313" key="7">
    <source>
        <dbReference type="Proteomes" id="UP000176329"/>
    </source>
</evidence>
<dbReference type="Pfam" id="PF01628">
    <property type="entry name" value="HrcA"/>
    <property type="match status" value="1"/>
</dbReference>
<sequence>EFLNFDSLLITPYSDVCMQLTDRQQRIFQLVLEGYISSGQPIGSAWVVAHLSGEISSATVRTELVALEQAGLIRAPHTSAGRIPTEEGYRHYIETFMHPARVDREMEIVEHELDAADDSPEEKVRHIARELSQLAGNVVMVGIDPRSLYATGMSRMYESPESADTELMRTVSHALDRADELMDELFDVASHTDVKILIGKENPIDENLSLMVTTYATSEGARIMALLGFMRMRYDRNIALMQAMKRLLEG</sequence>
<keyword evidence="3" id="KW-0346">Stress response</keyword>
<evidence type="ECO:0000313" key="6">
    <source>
        <dbReference type="EMBL" id="OGH61746.1"/>
    </source>
</evidence>
<evidence type="ECO:0000256" key="4">
    <source>
        <dbReference type="ARBA" id="ARBA00023163"/>
    </source>
</evidence>
<keyword evidence="2" id="KW-0805">Transcription regulation</keyword>
<dbReference type="PANTHER" id="PTHR34824:SF1">
    <property type="entry name" value="HEAT-INDUCIBLE TRANSCRIPTION REPRESSOR HRCA"/>
    <property type="match status" value="1"/>
</dbReference>
<dbReference type="SUPFAM" id="SSF46785">
    <property type="entry name" value="Winged helix' DNA-binding domain"/>
    <property type="match status" value="1"/>
</dbReference>
<dbReference type="Gene3D" id="1.10.10.10">
    <property type="entry name" value="Winged helix-like DNA-binding domain superfamily/Winged helix DNA-binding domain"/>
    <property type="match status" value="1"/>
</dbReference>
<dbReference type="SUPFAM" id="SSF55781">
    <property type="entry name" value="GAF domain-like"/>
    <property type="match status" value="1"/>
</dbReference>
<reference evidence="6 7" key="1">
    <citation type="journal article" date="2016" name="Nat. Commun.">
        <title>Thousands of microbial genomes shed light on interconnected biogeochemical processes in an aquifer system.</title>
        <authorList>
            <person name="Anantharaman K."/>
            <person name="Brown C.T."/>
            <person name="Hug L.A."/>
            <person name="Sharon I."/>
            <person name="Castelle C.J."/>
            <person name="Probst A.J."/>
            <person name="Thomas B.C."/>
            <person name="Singh A."/>
            <person name="Wilkins M.J."/>
            <person name="Karaoz U."/>
            <person name="Brodie E.L."/>
            <person name="Williams K.H."/>
            <person name="Hubbard S.S."/>
            <person name="Banfield J.F."/>
        </authorList>
    </citation>
    <scope>NUCLEOTIDE SEQUENCE [LARGE SCALE GENOMIC DNA]</scope>
</reference>
<accession>A0A1F6LQV6</accession>
<comment type="caution">
    <text evidence="6">The sequence shown here is derived from an EMBL/GenBank/DDBJ whole genome shotgun (WGS) entry which is preliminary data.</text>
</comment>
<dbReference type="PANTHER" id="PTHR34824">
    <property type="entry name" value="HEAT-INDUCIBLE TRANSCRIPTION REPRESSOR HRCA"/>
    <property type="match status" value="1"/>
</dbReference>
<proteinExistence type="predicted"/>
<feature type="domain" description="Heat-inducible transcription repressor HrcA C-terminal" evidence="5">
    <location>
        <begin position="106"/>
        <end position="238"/>
    </location>
</feature>